<feature type="transmembrane region" description="Helical" evidence="1">
    <location>
        <begin position="29"/>
        <end position="47"/>
    </location>
</feature>
<protein>
    <submittedName>
        <fullName evidence="3">DUF4105 domain-containing protein</fullName>
    </submittedName>
</protein>
<comment type="caution">
    <text evidence="3">The sequence shown here is derived from an EMBL/GenBank/DDBJ whole genome shotgun (WGS) entry which is preliminary data.</text>
</comment>
<dbReference type="Proteomes" id="UP001597299">
    <property type="component" value="Unassembled WGS sequence"/>
</dbReference>
<feature type="transmembrane region" description="Helical" evidence="1">
    <location>
        <begin position="54"/>
        <end position="71"/>
    </location>
</feature>
<keyword evidence="1" id="KW-0812">Transmembrane</keyword>
<proteinExistence type="predicted"/>
<keyword evidence="4" id="KW-1185">Reference proteome</keyword>
<evidence type="ECO:0000313" key="3">
    <source>
        <dbReference type="EMBL" id="MFD2140148.1"/>
    </source>
</evidence>
<gene>
    <name evidence="3" type="ORF">ACFSNC_07045</name>
</gene>
<reference evidence="4" key="1">
    <citation type="journal article" date="2019" name="Int. J. Syst. Evol. Microbiol.">
        <title>The Global Catalogue of Microorganisms (GCM) 10K type strain sequencing project: providing services to taxonomists for standard genome sequencing and annotation.</title>
        <authorList>
            <consortium name="The Broad Institute Genomics Platform"/>
            <consortium name="The Broad Institute Genome Sequencing Center for Infectious Disease"/>
            <person name="Wu L."/>
            <person name="Ma J."/>
        </authorList>
    </citation>
    <scope>NUCLEOTIDE SEQUENCE [LARGE SCALE GENOMIC DNA]</scope>
    <source>
        <strain evidence="4">CCM 7435</strain>
    </source>
</reference>
<organism evidence="3 4">
    <name type="scientific">Ancylobacter oerskovii</name>
    <dbReference type="NCBI Taxonomy" id="459519"/>
    <lineage>
        <taxon>Bacteria</taxon>
        <taxon>Pseudomonadati</taxon>
        <taxon>Pseudomonadota</taxon>
        <taxon>Alphaproteobacteria</taxon>
        <taxon>Hyphomicrobiales</taxon>
        <taxon>Xanthobacteraceae</taxon>
        <taxon>Ancylobacter</taxon>
    </lineage>
</organism>
<keyword evidence="1" id="KW-1133">Transmembrane helix</keyword>
<keyword evidence="1" id="KW-0472">Membrane</keyword>
<name>A0ABW4YVB4_9HYPH</name>
<dbReference type="EMBL" id="JBHUHD010000001">
    <property type="protein sequence ID" value="MFD2140148.1"/>
    <property type="molecule type" value="Genomic_DNA"/>
</dbReference>
<evidence type="ECO:0000313" key="4">
    <source>
        <dbReference type="Proteomes" id="UP001597299"/>
    </source>
</evidence>
<feature type="domain" description="Lnb N-terminal periplasmic" evidence="2">
    <location>
        <begin position="115"/>
        <end position="270"/>
    </location>
</feature>
<sequence length="318" mass="35343">MLVLLLATLVLAMPLAALAVWFQTTGLVRVVALAALAAAVLATLTLVLRGQPGAGWLVALATIGLVAAWWATIRPSNERIWAADVAHGVTATIAGDDVTLHHVRNFDWHSEDEATERWEDRRYRLDQITGVDLFSSVWSNPAIAHTLIGFSFADGQRVVFSAEIRREKGEAFSEIGGFFKQFELVLIAADERDIIRLRTNERRESVSLFPLELTPEQRRALFLSFAGLGNELARAPRFYQTVTTNCTTVIFRLARLIEPGVAFDWRILLSGYLPGYLYEQELIATDAPLAEVERRAAITPLGQAAGDAPDYSERIRRR</sequence>
<dbReference type="InterPro" id="IPR025178">
    <property type="entry name" value="Lnb_N"/>
</dbReference>
<evidence type="ECO:0000259" key="2">
    <source>
        <dbReference type="Pfam" id="PF13387"/>
    </source>
</evidence>
<dbReference type="Pfam" id="PF13387">
    <property type="entry name" value="Lnb_N"/>
    <property type="match status" value="1"/>
</dbReference>
<dbReference type="RefSeq" id="WP_213353182.1">
    <property type="nucleotide sequence ID" value="NZ_JAHBGB010000033.1"/>
</dbReference>
<evidence type="ECO:0000256" key="1">
    <source>
        <dbReference type="SAM" id="Phobius"/>
    </source>
</evidence>
<accession>A0ABW4YVB4</accession>